<sequence>MYSWIWRKLPGGLWGKLTGSIGLLAATGALLWYVVFPWATPLLPFDDVQVGTGTEQQGPDTPGDDNADVTSTDNPDHPGPDEIPYSTESNQPHPSDAATGGNQIPGD</sequence>
<feature type="transmembrane region" description="Helical" evidence="2">
    <location>
        <begin position="21"/>
        <end position="39"/>
    </location>
</feature>
<gene>
    <name evidence="3" type="ORF">KOI35_41585</name>
</gene>
<keyword evidence="2" id="KW-0812">Transmembrane</keyword>
<reference evidence="3 4" key="1">
    <citation type="submission" date="2021-06" db="EMBL/GenBank/DDBJ databases">
        <title>Actinoplanes lichenicola sp. nov., and Actinoplanes ovalisporus sp. nov., isolated from lichen in Thailand.</title>
        <authorList>
            <person name="Saeng-In P."/>
            <person name="Kanchanasin P."/>
            <person name="Yuki M."/>
            <person name="Kudo T."/>
            <person name="Ohkuma M."/>
            <person name="Phongsopitanun W."/>
            <person name="Tanasupawat S."/>
        </authorList>
    </citation>
    <scope>NUCLEOTIDE SEQUENCE [LARGE SCALE GENOMIC DNA]</scope>
    <source>
        <strain evidence="3 4">NBRC 110975</strain>
    </source>
</reference>
<name>A0ABS5Z2W1_9ACTN</name>
<evidence type="ECO:0000256" key="1">
    <source>
        <dbReference type="SAM" id="MobiDB-lite"/>
    </source>
</evidence>
<protein>
    <submittedName>
        <fullName evidence="3">Uncharacterized protein</fullName>
    </submittedName>
</protein>
<feature type="region of interest" description="Disordered" evidence="1">
    <location>
        <begin position="46"/>
        <end position="107"/>
    </location>
</feature>
<proteinExistence type="predicted"/>
<evidence type="ECO:0000313" key="3">
    <source>
        <dbReference type="EMBL" id="MBU2670018.1"/>
    </source>
</evidence>
<keyword evidence="2" id="KW-1133">Transmembrane helix</keyword>
<dbReference type="EMBL" id="JAHKKG010000017">
    <property type="protein sequence ID" value="MBU2670018.1"/>
    <property type="molecule type" value="Genomic_DNA"/>
</dbReference>
<accession>A0ABS5Z2W1</accession>
<comment type="caution">
    <text evidence="3">The sequence shown here is derived from an EMBL/GenBank/DDBJ whole genome shotgun (WGS) entry which is preliminary data.</text>
</comment>
<keyword evidence="2" id="KW-0472">Membrane</keyword>
<dbReference type="RefSeq" id="WP_215795246.1">
    <property type="nucleotide sequence ID" value="NZ_JAHKKG010000017.1"/>
</dbReference>
<evidence type="ECO:0000256" key="2">
    <source>
        <dbReference type="SAM" id="Phobius"/>
    </source>
</evidence>
<evidence type="ECO:0000313" key="4">
    <source>
        <dbReference type="Proteomes" id="UP001519654"/>
    </source>
</evidence>
<keyword evidence="4" id="KW-1185">Reference proteome</keyword>
<organism evidence="3 4">
    <name type="scientific">Paractinoplanes bogorensis</name>
    <dbReference type="NCBI Taxonomy" id="1610840"/>
    <lineage>
        <taxon>Bacteria</taxon>
        <taxon>Bacillati</taxon>
        <taxon>Actinomycetota</taxon>
        <taxon>Actinomycetes</taxon>
        <taxon>Micromonosporales</taxon>
        <taxon>Micromonosporaceae</taxon>
        <taxon>Paractinoplanes</taxon>
    </lineage>
</organism>
<dbReference type="Proteomes" id="UP001519654">
    <property type="component" value="Unassembled WGS sequence"/>
</dbReference>